<accession>A0A915KSW5</accession>
<name>A0A915KSW5_ROMCU</name>
<dbReference type="WBParaSite" id="nRc.2.0.1.t41863-RA">
    <property type="protein sequence ID" value="nRc.2.0.1.t41863-RA"/>
    <property type="gene ID" value="nRc.2.0.1.g41863"/>
</dbReference>
<protein>
    <submittedName>
        <fullName evidence="2">Uncharacterized protein</fullName>
    </submittedName>
</protein>
<sequence>MDCNQLIRNHYKGTRASAKWKLNGILLVSNHRLASEIIETVHKKLLALLAVLIMHGSVHDKVNIMLN</sequence>
<dbReference type="AlphaFoldDB" id="A0A915KSW5"/>
<evidence type="ECO:0000313" key="1">
    <source>
        <dbReference type="Proteomes" id="UP000887565"/>
    </source>
</evidence>
<evidence type="ECO:0000313" key="2">
    <source>
        <dbReference type="WBParaSite" id="nRc.2.0.1.t41863-RA"/>
    </source>
</evidence>
<organism evidence="1 2">
    <name type="scientific">Romanomermis culicivorax</name>
    <name type="common">Nematode worm</name>
    <dbReference type="NCBI Taxonomy" id="13658"/>
    <lineage>
        <taxon>Eukaryota</taxon>
        <taxon>Metazoa</taxon>
        <taxon>Ecdysozoa</taxon>
        <taxon>Nematoda</taxon>
        <taxon>Enoplea</taxon>
        <taxon>Dorylaimia</taxon>
        <taxon>Mermithida</taxon>
        <taxon>Mermithoidea</taxon>
        <taxon>Mermithidae</taxon>
        <taxon>Romanomermis</taxon>
    </lineage>
</organism>
<reference evidence="2" key="1">
    <citation type="submission" date="2022-11" db="UniProtKB">
        <authorList>
            <consortium name="WormBaseParasite"/>
        </authorList>
    </citation>
    <scope>IDENTIFICATION</scope>
</reference>
<dbReference type="Proteomes" id="UP000887565">
    <property type="component" value="Unplaced"/>
</dbReference>
<keyword evidence="1" id="KW-1185">Reference proteome</keyword>
<proteinExistence type="predicted"/>